<protein>
    <submittedName>
        <fullName evidence="2">Jg25052 protein</fullName>
    </submittedName>
</protein>
<keyword evidence="1" id="KW-0472">Membrane</keyword>
<evidence type="ECO:0000256" key="1">
    <source>
        <dbReference type="SAM" id="Phobius"/>
    </source>
</evidence>
<feature type="non-terminal residue" evidence="2">
    <location>
        <position position="1"/>
    </location>
</feature>
<sequence>VTLKIGEYDSNDKVFIRQYREQLHVFLFKVARNHHYSLINLRTMYSLIACTILEVPCGLTAAAASCLAMTIQDFAVTAEELPDKSRYWLHAIVLSIISLICWVHKAPDLYRYVNEIVSRRAKDAPQLNPALLKTYKEYNKYTYWKKPMLYFEDWELRYGL</sequence>
<evidence type="ECO:0000313" key="2">
    <source>
        <dbReference type="EMBL" id="CAH2207651.1"/>
    </source>
</evidence>
<dbReference type="EMBL" id="CAKXAJ010000872">
    <property type="protein sequence ID" value="CAH2207651.1"/>
    <property type="molecule type" value="Genomic_DNA"/>
</dbReference>
<dbReference type="OrthoDB" id="7765283at2759"/>
<dbReference type="PANTHER" id="PTHR12444:SF9">
    <property type="entry name" value="AGAP013133-PA"/>
    <property type="match status" value="1"/>
</dbReference>
<proteinExistence type="predicted"/>
<dbReference type="Proteomes" id="UP000838756">
    <property type="component" value="Unassembled WGS sequence"/>
</dbReference>
<organism evidence="2 3">
    <name type="scientific">Pararge aegeria aegeria</name>
    <dbReference type="NCBI Taxonomy" id="348720"/>
    <lineage>
        <taxon>Eukaryota</taxon>
        <taxon>Metazoa</taxon>
        <taxon>Ecdysozoa</taxon>
        <taxon>Arthropoda</taxon>
        <taxon>Hexapoda</taxon>
        <taxon>Insecta</taxon>
        <taxon>Pterygota</taxon>
        <taxon>Neoptera</taxon>
        <taxon>Endopterygota</taxon>
        <taxon>Lepidoptera</taxon>
        <taxon>Glossata</taxon>
        <taxon>Ditrysia</taxon>
        <taxon>Papilionoidea</taxon>
        <taxon>Nymphalidae</taxon>
        <taxon>Satyrinae</taxon>
        <taxon>Satyrini</taxon>
        <taxon>Parargina</taxon>
        <taxon>Pararge</taxon>
    </lineage>
</organism>
<dbReference type="GO" id="GO:0072659">
    <property type="term" value="P:protein localization to plasma membrane"/>
    <property type="evidence" value="ECO:0007669"/>
    <property type="project" value="TreeGrafter"/>
</dbReference>
<dbReference type="AlphaFoldDB" id="A0A8S4QGW5"/>
<feature type="transmembrane region" description="Helical" evidence="1">
    <location>
        <begin position="45"/>
        <end position="71"/>
    </location>
</feature>
<reference evidence="2" key="1">
    <citation type="submission" date="2022-03" db="EMBL/GenBank/DDBJ databases">
        <authorList>
            <person name="Lindestad O."/>
        </authorList>
    </citation>
    <scope>NUCLEOTIDE SEQUENCE</scope>
</reference>
<dbReference type="PANTHER" id="PTHR12444">
    <property type="entry name" value="PROTEIN EFR3 HOMOLOG CMP44E"/>
    <property type="match status" value="1"/>
</dbReference>
<dbReference type="InterPro" id="IPR051851">
    <property type="entry name" value="EFR3_Homologs"/>
</dbReference>
<name>A0A8S4QGW5_9NEOP</name>
<feature type="transmembrane region" description="Helical" evidence="1">
    <location>
        <begin position="87"/>
        <end position="104"/>
    </location>
</feature>
<keyword evidence="1" id="KW-0812">Transmembrane</keyword>
<gene>
    <name evidence="2" type="primary">jg25052</name>
    <name evidence="2" type="ORF">PAEG_LOCUS271</name>
</gene>
<comment type="caution">
    <text evidence="2">The sequence shown here is derived from an EMBL/GenBank/DDBJ whole genome shotgun (WGS) entry which is preliminary data.</text>
</comment>
<evidence type="ECO:0000313" key="3">
    <source>
        <dbReference type="Proteomes" id="UP000838756"/>
    </source>
</evidence>
<keyword evidence="1" id="KW-1133">Transmembrane helix</keyword>
<keyword evidence="3" id="KW-1185">Reference proteome</keyword>
<dbReference type="GO" id="GO:0005886">
    <property type="term" value="C:plasma membrane"/>
    <property type="evidence" value="ECO:0007669"/>
    <property type="project" value="TreeGrafter"/>
</dbReference>
<accession>A0A8S4QGW5</accession>